<reference evidence="2" key="1">
    <citation type="submission" date="2015-03" db="EMBL/GenBank/DDBJ databases">
        <authorList>
            <consortium name="Pathogen Informatics"/>
        </authorList>
    </citation>
    <scope>NUCLEOTIDE SEQUENCE [LARGE SCALE GENOMIC DNA]</scope>
    <source>
        <strain evidence="2">R148</strain>
    </source>
</reference>
<dbReference type="Proteomes" id="UP000043316">
    <property type="component" value="Unassembled WGS sequence"/>
</dbReference>
<evidence type="ECO:0000313" key="2">
    <source>
        <dbReference type="Proteomes" id="UP000043316"/>
    </source>
</evidence>
<dbReference type="EMBL" id="CWJI01000012">
    <property type="protein sequence ID" value="CRY56276.1"/>
    <property type="molecule type" value="Genomic_DNA"/>
</dbReference>
<sequence length="278" mass="30734">MKGNKSYTYELSITTQGPLYPPSEVIDKNGDYVVIGNLLQEGKMIWGAAIVDTKTPVPSFGKIDDYLIKKDLSKSSTDELKDIELFTLPLPLPSNNYPMVFAPEQCPNANEVIRNSHPLNQAYISDYRESDGRRKIEKITLADWAKAQGALTVTVSDNSRSARFDFNFSHLVPNSLYTVMSLRENDLNPDVLSRPGPLGIPNVFITDEHGCASYWAILDNPFPSSVNKSANRIINVVVLFMSSQQSYGGAIGFYGLGGDIHAHLKLKNSSFHDITTLG</sequence>
<dbReference type="RefSeq" id="WP_053010053.1">
    <property type="nucleotide sequence ID" value="NZ_CWJI01000012.1"/>
</dbReference>
<protein>
    <submittedName>
        <fullName evidence="1">Uncharacterized protein</fullName>
    </submittedName>
</protein>
<name>A0A0H5MGT1_YERIN</name>
<evidence type="ECO:0000313" key="1">
    <source>
        <dbReference type="EMBL" id="CRY56276.1"/>
    </source>
</evidence>
<dbReference type="AlphaFoldDB" id="A0A0H5MGT1"/>
<proteinExistence type="predicted"/>
<gene>
    <name evidence="1" type="ORF">ERS008476_03313</name>
</gene>
<accession>A0A0H5MGT1</accession>
<organism evidence="1 2">
    <name type="scientific">Yersinia intermedia</name>
    <dbReference type="NCBI Taxonomy" id="631"/>
    <lineage>
        <taxon>Bacteria</taxon>
        <taxon>Pseudomonadati</taxon>
        <taxon>Pseudomonadota</taxon>
        <taxon>Gammaproteobacteria</taxon>
        <taxon>Enterobacterales</taxon>
        <taxon>Yersiniaceae</taxon>
        <taxon>Yersinia</taxon>
    </lineage>
</organism>